<dbReference type="PANTHER" id="PTHR43646">
    <property type="entry name" value="GLYCOSYLTRANSFERASE"/>
    <property type="match status" value="1"/>
</dbReference>
<dbReference type="InterPro" id="IPR029044">
    <property type="entry name" value="Nucleotide-diphossugar_trans"/>
</dbReference>
<dbReference type="EMBL" id="LN907867">
    <property type="protein sequence ID" value="CUU43100.1"/>
    <property type="molecule type" value="Genomic_DNA"/>
</dbReference>
<keyword evidence="4" id="KW-0808">Transferase</keyword>
<reference evidence="8" key="1">
    <citation type="journal article" date="2016" name="Genome Announc.">
        <title>Revised genome sequence of the purple photosynthetic bacterium Blastochloris viridis.</title>
        <authorList>
            <person name="Liu L.N."/>
            <person name="Faulkner M."/>
            <person name="Liu X."/>
            <person name="Huang F."/>
            <person name="Darby A.C."/>
            <person name="Hall N."/>
        </authorList>
    </citation>
    <scope>NUCLEOTIDE SEQUENCE [LARGE SCALE GENOMIC DNA]</scope>
    <source>
        <strain evidence="8">ATCC 19567 / DSM 133 / F</strain>
    </source>
</reference>
<dbReference type="GO" id="GO:0016757">
    <property type="term" value="F:glycosyltransferase activity"/>
    <property type="evidence" value="ECO:0007669"/>
    <property type="project" value="UniProtKB-KW"/>
</dbReference>
<organism evidence="7 8">
    <name type="scientific">Blastochloris viridis</name>
    <name type="common">Rhodopseudomonas viridis</name>
    <dbReference type="NCBI Taxonomy" id="1079"/>
    <lineage>
        <taxon>Bacteria</taxon>
        <taxon>Pseudomonadati</taxon>
        <taxon>Pseudomonadota</taxon>
        <taxon>Alphaproteobacteria</taxon>
        <taxon>Hyphomicrobiales</taxon>
        <taxon>Blastochloridaceae</taxon>
        <taxon>Blastochloris</taxon>
    </lineage>
</organism>
<dbReference type="GO" id="GO:0005886">
    <property type="term" value="C:plasma membrane"/>
    <property type="evidence" value="ECO:0007669"/>
    <property type="project" value="UniProtKB-SubCell"/>
</dbReference>
<evidence type="ECO:0000256" key="2">
    <source>
        <dbReference type="ARBA" id="ARBA00022475"/>
    </source>
</evidence>
<gene>
    <name evidence="7" type="ORF">BVIRIDIS_21170</name>
</gene>
<evidence type="ECO:0000256" key="5">
    <source>
        <dbReference type="ARBA" id="ARBA00023136"/>
    </source>
</evidence>
<dbReference type="SUPFAM" id="SSF53448">
    <property type="entry name" value="Nucleotide-diphospho-sugar transferases"/>
    <property type="match status" value="1"/>
</dbReference>
<evidence type="ECO:0000259" key="6">
    <source>
        <dbReference type="Pfam" id="PF00535"/>
    </source>
</evidence>
<dbReference type="Gene3D" id="3.90.550.10">
    <property type="entry name" value="Spore Coat Polysaccharide Biosynthesis Protein SpsA, Chain A"/>
    <property type="match status" value="1"/>
</dbReference>
<accession>A0A0S4Q474</accession>
<dbReference type="AlphaFoldDB" id="A0A0S4Q474"/>
<dbReference type="InterPro" id="IPR001173">
    <property type="entry name" value="Glyco_trans_2-like"/>
</dbReference>
<evidence type="ECO:0000256" key="4">
    <source>
        <dbReference type="ARBA" id="ARBA00022679"/>
    </source>
</evidence>
<name>A0A0S4Q474_BLAVI</name>
<keyword evidence="3" id="KW-0328">Glycosyltransferase</keyword>
<keyword evidence="2" id="KW-1003">Cell membrane</keyword>
<dbReference type="PANTHER" id="PTHR43646:SF2">
    <property type="entry name" value="GLYCOSYLTRANSFERASE 2-LIKE DOMAIN-CONTAINING PROTEIN"/>
    <property type="match status" value="1"/>
</dbReference>
<dbReference type="Pfam" id="PF00535">
    <property type="entry name" value="Glycos_transf_2"/>
    <property type="match status" value="1"/>
</dbReference>
<dbReference type="STRING" id="1079.BVIR_2673"/>
<dbReference type="Proteomes" id="UP000065734">
    <property type="component" value="Chromosome I"/>
</dbReference>
<evidence type="ECO:0000256" key="3">
    <source>
        <dbReference type="ARBA" id="ARBA00022676"/>
    </source>
</evidence>
<comment type="subcellular location">
    <subcellularLocation>
        <location evidence="1">Cell membrane</location>
    </subcellularLocation>
</comment>
<keyword evidence="5" id="KW-0472">Membrane</keyword>
<feature type="domain" description="Glycosyltransferase 2-like" evidence="6">
    <location>
        <begin position="17"/>
        <end position="86"/>
    </location>
</feature>
<evidence type="ECO:0000256" key="1">
    <source>
        <dbReference type="ARBA" id="ARBA00004236"/>
    </source>
</evidence>
<proteinExistence type="predicted"/>
<keyword evidence="8" id="KW-1185">Reference proteome</keyword>
<sequence>MPCFAALVPAVSTGVLRDVVVADGGSHDDTVAVSDAAGCTIIADPAARDLGVRLRRAAAEARADWLLFLRPDIVLEDGWGAAVEAFAAAAGRRGSVAAAAAAFRYAVDADGALPRLAEWQASVARVVRGRVRPEQGLLVHRRLYDAVGRHPDGAMADHRLLSRLGRKVGLLRSRAFVQHGG</sequence>
<protein>
    <submittedName>
        <fullName evidence="7">Putative glucosyl-3-phosphoglycerate synthase</fullName>
    </submittedName>
</protein>
<evidence type="ECO:0000313" key="8">
    <source>
        <dbReference type="Proteomes" id="UP000065734"/>
    </source>
</evidence>
<evidence type="ECO:0000313" key="7">
    <source>
        <dbReference type="EMBL" id="CUU43100.1"/>
    </source>
</evidence>